<evidence type="ECO:0000313" key="4">
    <source>
        <dbReference type="Proteomes" id="UP000325440"/>
    </source>
</evidence>
<feature type="region of interest" description="Disordered" evidence="2">
    <location>
        <begin position="470"/>
        <end position="497"/>
    </location>
</feature>
<accession>A0A5E4M9Y4</accession>
<evidence type="ECO:0000256" key="1">
    <source>
        <dbReference type="SAM" id="Coils"/>
    </source>
</evidence>
<protein>
    <submittedName>
        <fullName evidence="3">Uncharacterized protein</fullName>
    </submittedName>
</protein>
<name>A0A5E4M9Y4_9HEMI</name>
<feature type="compositionally biased region" description="Pro residues" evidence="2">
    <location>
        <begin position="472"/>
        <end position="481"/>
    </location>
</feature>
<keyword evidence="4" id="KW-1185">Reference proteome</keyword>
<sequence>MASNEEYINNSKILLPGMFAWELIGTIYQPLILRKINGFIFKYVSKQTLENEILKKYFNYKNMDVFSCISLKTYTIDKCEAKLLTNINNLHAGKKYGKKLKFKAGIDWIISLEDAKELYEFIEYCYIKLRNNSVPDRKEKCGFILIDSHFIVSYYIKDNQKFIPLFYFENKMNDLIRHCAIKLENWDLAYLKFWFKVQGVRKEFFASDSCTVISLNDIKRYCKSETTFTECWPAKIKITSRSDSWIRTSDPFDNPNTVPVSKSVGSPQSVSIFNNKMVINSICDEIKCVDNIVNNQHSCCLVDTGTQNIQNLNYFHSIHRAPSAECSTFAAEHQSITEQINRKSFMAEKLKSLENKLSEVENMLTKTIIHTKICESNNDRIMLVLDEIKKFVIVHNTCNDDTFSTVETYKQNCGDGSSETKLRLSILEDEFQKIRQMSALFVKPSVIEKNLQQDIKVRMIGERTEILLTKIEPPPPPPTPTPVLSSPTRQKVATPLKSTSETCYNNNYTRMKISVEEIRNVKLRPLQQHKKKKFPIIRDGQ</sequence>
<proteinExistence type="predicted"/>
<reference evidence="3 4" key="1">
    <citation type="submission" date="2019-08" db="EMBL/GenBank/DDBJ databases">
        <authorList>
            <person name="Alioto T."/>
            <person name="Alioto T."/>
            <person name="Gomez Garrido J."/>
        </authorList>
    </citation>
    <scope>NUCLEOTIDE SEQUENCE [LARGE SCALE GENOMIC DNA]</scope>
</reference>
<dbReference type="EMBL" id="CABPRJ010000485">
    <property type="protein sequence ID" value="VVC28879.1"/>
    <property type="molecule type" value="Genomic_DNA"/>
</dbReference>
<feature type="coiled-coil region" evidence="1">
    <location>
        <begin position="336"/>
        <end position="370"/>
    </location>
</feature>
<dbReference type="Proteomes" id="UP000325440">
    <property type="component" value="Unassembled WGS sequence"/>
</dbReference>
<evidence type="ECO:0000256" key="2">
    <source>
        <dbReference type="SAM" id="MobiDB-lite"/>
    </source>
</evidence>
<gene>
    <name evidence="3" type="ORF">CINCED_3A020835</name>
</gene>
<evidence type="ECO:0000313" key="3">
    <source>
        <dbReference type="EMBL" id="VVC28879.1"/>
    </source>
</evidence>
<feature type="compositionally biased region" description="Polar residues" evidence="2">
    <location>
        <begin position="483"/>
        <end position="497"/>
    </location>
</feature>
<keyword evidence="1" id="KW-0175">Coiled coil</keyword>
<dbReference type="OrthoDB" id="6615917at2759"/>
<organism evidence="3 4">
    <name type="scientific">Cinara cedri</name>
    <dbReference type="NCBI Taxonomy" id="506608"/>
    <lineage>
        <taxon>Eukaryota</taxon>
        <taxon>Metazoa</taxon>
        <taxon>Ecdysozoa</taxon>
        <taxon>Arthropoda</taxon>
        <taxon>Hexapoda</taxon>
        <taxon>Insecta</taxon>
        <taxon>Pterygota</taxon>
        <taxon>Neoptera</taxon>
        <taxon>Paraneoptera</taxon>
        <taxon>Hemiptera</taxon>
        <taxon>Sternorrhyncha</taxon>
        <taxon>Aphidomorpha</taxon>
        <taxon>Aphidoidea</taxon>
        <taxon>Aphididae</taxon>
        <taxon>Lachninae</taxon>
        <taxon>Cinara</taxon>
    </lineage>
</organism>
<dbReference type="AlphaFoldDB" id="A0A5E4M9Y4"/>